<keyword evidence="4 10" id="KW-0285">Flavoprotein</keyword>
<comment type="similarity">
    <text evidence="10">Belongs to the MnmG family. TrmFO subfamily.</text>
</comment>
<dbReference type="Gene3D" id="3.50.50.60">
    <property type="entry name" value="FAD/NAD(P)-binding domain"/>
    <property type="match status" value="2"/>
</dbReference>
<name>A0A7V2AUV7_UNCEI</name>
<evidence type="ECO:0000256" key="3">
    <source>
        <dbReference type="ARBA" id="ARBA00022603"/>
    </source>
</evidence>
<comment type="catalytic activity">
    <reaction evidence="10">
        <text>uridine(54) in tRNA + (6R)-5,10-methylene-5,6,7,8-tetrahydrofolate + NADH + H(+) = 5-methyluridine(54) in tRNA + (6S)-5,6,7,8-tetrahydrofolate + NAD(+)</text>
        <dbReference type="Rhea" id="RHEA:16873"/>
        <dbReference type="Rhea" id="RHEA-COMP:10167"/>
        <dbReference type="Rhea" id="RHEA-COMP:10193"/>
        <dbReference type="ChEBI" id="CHEBI:15378"/>
        <dbReference type="ChEBI" id="CHEBI:15636"/>
        <dbReference type="ChEBI" id="CHEBI:57453"/>
        <dbReference type="ChEBI" id="CHEBI:57540"/>
        <dbReference type="ChEBI" id="CHEBI:57945"/>
        <dbReference type="ChEBI" id="CHEBI:65315"/>
        <dbReference type="ChEBI" id="CHEBI:74447"/>
        <dbReference type="EC" id="2.1.1.74"/>
    </reaction>
</comment>
<comment type="caution">
    <text evidence="12">The sequence shown here is derived from an EMBL/GenBank/DDBJ whole genome shotgun (WGS) entry which is preliminary data.</text>
</comment>
<keyword evidence="6 10" id="KW-0819">tRNA processing</keyword>
<dbReference type="EMBL" id="DSEC01000317">
    <property type="protein sequence ID" value="HER43704.1"/>
    <property type="molecule type" value="Genomic_DNA"/>
</dbReference>
<dbReference type="AlphaFoldDB" id="A0A7V2AUV7"/>
<dbReference type="GO" id="GO:0030488">
    <property type="term" value="P:tRNA methylation"/>
    <property type="evidence" value="ECO:0007669"/>
    <property type="project" value="TreeGrafter"/>
</dbReference>
<evidence type="ECO:0000313" key="12">
    <source>
        <dbReference type="EMBL" id="HER43704.1"/>
    </source>
</evidence>
<accession>A0A7V2AUV7</accession>
<dbReference type="SUPFAM" id="SSF51905">
    <property type="entry name" value="FAD/NAD(P)-binding domain"/>
    <property type="match status" value="1"/>
</dbReference>
<organism evidence="12">
    <name type="scientific">Eiseniibacteriota bacterium</name>
    <dbReference type="NCBI Taxonomy" id="2212470"/>
    <lineage>
        <taxon>Bacteria</taxon>
        <taxon>Candidatus Eiseniibacteriota</taxon>
    </lineage>
</organism>
<dbReference type="Proteomes" id="UP000886069">
    <property type="component" value="Unassembled WGS sequence"/>
</dbReference>
<keyword evidence="8 10" id="KW-0521">NADP</keyword>
<evidence type="ECO:0000256" key="7">
    <source>
        <dbReference type="ARBA" id="ARBA00022827"/>
    </source>
</evidence>
<evidence type="ECO:0000256" key="5">
    <source>
        <dbReference type="ARBA" id="ARBA00022679"/>
    </source>
</evidence>
<protein>
    <recommendedName>
        <fullName evidence="10">Methylenetetrahydrofolate--tRNA-(uracil-5-)-methyltransferase TrmFO</fullName>
        <ecNumber evidence="10">2.1.1.74</ecNumber>
    </recommendedName>
    <alternativeName>
        <fullName evidence="10">Folate-dependent tRNA (uracil-5-)-methyltransferase</fullName>
    </alternativeName>
    <alternativeName>
        <fullName evidence="10">Folate-dependent tRNA(M-5-U54)-methyltransferase</fullName>
    </alternativeName>
</protein>
<dbReference type="InterPro" id="IPR040131">
    <property type="entry name" value="MnmG_N"/>
</dbReference>
<evidence type="ECO:0000256" key="2">
    <source>
        <dbReference type="ARBA" id="ARBA00022490"/>
    </source>
</evidence>
<dbReference type="NCBIfam" id="TIGR00137">
    <property type="entry name" value="gid_trmFO"/>
    <property type="match status" value="1"/>
</dbReference>
<reference evidence="12" key="1">
    <citation type="journal article" date="2020" name="mSystems">
        <title>Genome- and Community-Level Interaction Insights into Carbon Utilization and Element Cycling Functions of Hydrothermarchaeota in Hydrothermal Sediment.</title>
        <authorList>
            <person name="Zhou Z."/>
            <person name="Liu Y."/>
            <person name="Xu W."/>
            <person name="Pan J."/>
            <person name="Luo Z.H."/>
            <person name="Li M."/>
        </authorList>
    </citation>
    <scope>NUCLEOTIDE SEQUENCE [LARGE SCALE GENOMIC DNA]</scope>
    <source>
        <strain evidence="12">SpSt-1233</strain>
    </source>
</reference>
<dbReference type="GO" id="GO:0002098">
    <property type="term" value="P:tRNA wobble uridine modification"/>
    <property type="evidence" value="ECO:0007669"/>
    <property type="project" value="TreeGrafter"/>
</dbReference>
<dbReference type="GO" id="GO:0047151">
    <property type="term" value="F:tRNA (uracil(54)-C5)-methyltransferase activity, 5,10-methylenetetrahydrofolate-dependent"/>
    <property type="evidence" value="ECO:0007669"/>
    <property type="project" value="UniProtKB-UniRule"/>
</dbReference>
<dbReference type="PANTHER" id="PTHR11806">
    <property type="entry name" value="GLUCOSE INHIBITED DIVISION PROTEIN A"/>
    <property type="match status" value="1"/>
</dbReference>
<dbReference type="HAMAP" id="MF_01037">
    <property type="entry name" value="TrmFO"/>
    <property type="match status" value="1"/>
</dbReference>
<evidence type="ECO:0000256" key="4">
    <source>
        <dbReference type="ARBA" id="ARBA00022630"/>
    </source>
</evidence>
<keyword evidence="7 10" id="KW-0274">FAD</keyword>
<keyword evidence="5 10" id="KW-0808">Transferase</keyword>
<feature type="domain" description="MnmG N-terminal" evidence="11">
    <location>
        <begin position="4"/>
        <end position="365"/>
    </location>
</feature>
<evidence type="ECO:0000256" key="8">
    <source>
        <dbReference type="ARBA" id="ARBA00022857"/>
    </source>
</evidence>
<comment type="cofactor">
    <cofactor evidence="1 10">
        <name>FAD</name>
        <dbReference type="ChEBI" id="CHEBI:57692"/>
    </cofactor>
</comment>
<dbReference type="GO" id="GO:0050660">
    <property type="term" value="F:flavin adenine dinucleotide binding"/>
    <property type="evidence" value="ECO:0007669"/>
    <property type="project" value="UniProtKB-UniRule"/>
</dbReference>
<evidence type="ECO:0000256" key="9">
    <source>
        <dbReference type="ARBA" id="ARBA00023027"/>
    </source>
</evidence>
<keyword evidence="3 10" id="KW-0489">Methyltransferase</keyword>
<dbReference type="InterPro" id="IPR002218">
    <property type="entry name" value="MnmG-rel"/>
</dbReference>
<sequence length="435" mass="47156">MNRVTIIGGGLAGCEAALQLASRGIPVKMIEMRPRVETPAHRTSLLAELVCSNSLKSTDPLTASGLLKNELRALGCALLGAAARSSVPAGHALAVDRELFAKEVTSMVKASPLIELRREEAMELPREGRVIAATGPLTSDSMSASIEEHFEGGRLYFYDAISISVESDSIDESRTFRGSRYGKGGDDYINVPVSEEGYAALVRFLLGAPRTEKRGFESGRCFEACLPVEVIASRGADSLRYGPLKPRGLVDPSTGKEPYAVLQLRQEKKDGSLLGLVGFQTRLTRPAQREMLKMFPGLEGADIVRWGAIHRNTYLDSPRLLDWRQMSLRREGLYFAGQIAGVEGYVESIAHGLLTALNVAASLEDKILPMLPPDTICGALQRHLSGAGGDFQPMNANMGLLPPAKGGKRERKAAKAERAINSLRRYLAENRVVRG</sequence>
<dbReference type="GO" id="GO:0005829">
    <property type="term" value="C:cytosol"/>
    <property type="evidence" value="ECO:0007669"/>
    <property type="project" value="TreeGrafter"/>
</dbReference>
<evidence type="ECO:0000259" key="11">
    <source>
        <dbReference type="Pfam" id="PF01134"/>
    </source>
</evidence>
<proteinExistence type="inferred from homology"/>
<dbReference type="PANTHER" id="PTHR11806:SF2">
    <property type="entry name" value="METHYLENETETRAHYDROFOLATE--TRNA-(URACIL-5-)-METHYLTRANSFERASE TRMFO"/>
    <property type="match status" value="1"/>
</dbReference>
<keyword evidence="9 10" id="KW-0520">NAD</keyword>
<evidence type="ECO:0000256" key="1">
    <source>
        <dbReference type="ARBA" id="ARBA00001974"/>
    </source>
</evidence>
<dbReference type="NCBIfam" id="NF003739">
    <property type="entry name" value="PRK05335.1"/>
    <property type="match status" value="1"/>
</dbReference>
<evidence type="ECO:0000256" key="6">
    <source>
        <dbReference type="ARBA" id="ARBA00022694"/>
    </source>
</evidence>
<dbReference type="EC" id="2.1.1.74" evidence="10"/>
<keyword evidence="2 10" id="KW-0963">Cytoplasm</keyword>
<comment type="subcellular location">
    <subcellularLocation>
        <location evidence="10">Cytoplasm</location>
    </subcellularLocation>
</comment>
<feature type="binding site" evidence="10">
    <location>
        <begin position="8"/>
        <end position="13"/>
    </location>
    <ligand>
        <name>FAD</name>
        <dbReference type="ChEBI" id="CHEBI:57692"/>
    </ligand>
</feature>
<comment type="function">
    <text evidence="10">Catalyzes the folate-dependent formation of 5-methyl-uridine at position 54 (M-5-U54) in all tRNAs.</text>
</comment>
<dbReference type="InterPro" id="IPR004417">
    <property type="entry name" value="TrmFO"/>
</dbReference>
<dbReference type="InterPro" id="IPR036188">
    <property type="entry name" value="FAD/NAD-bd_sf"/>
</dbReference>
<dbReference type="Pfam" id="PF01134">
    <property type="entry name" value="GIDA"/>
    <property type="match status" value="1"/>
</dbReference>
<gene>
    <name evidence="10" type="primary">trmFO</name>
    <name evidence="12" type="ORF">ENO08_04515</name>
</gene>
<evidence type="ECO:0000256" key="10">
    <source>
        <dbReference type="HAMAP-Rule" id="MF_01037"/>
    </source>
</evidence>
<comment type="catalytic activity">
    <reaction evidence="10">
        <text>uridine(54) in tRNA + (6R)-5,10-methylene-5,6,7,8-tetrahydrofolate + NADPH + H(+) = 5-methyluridine(54) in tRNA + (6S)-5,6,7,8-tetrahydrofolate + NADP(+)</text>
        <dbReference type="Rhea" id="RHEA:62372"/>
        <dbReference type="Rhea" id="RHEA-COMP:10167"/>
        <dbReference type="Rhea" id="RHEA-COMP:10193"/>
        <dbReference type="ChEBI" id="CHEBI:15378"/>
        <dbReference type="ChEBI" id="CHEBI:15636"/>
        <dbReference type="ChEBI" id="CHEBI:57453"/>
        <dbReference type="ChEBI" id="CHEBI:57783"/>
        <dbReference type="ChEBI" id="CHEBI:58349"/>
        <dbReference type="ChEBI" id="CHEBI:65315"/>
        <dbReference type="ChEBI" id="CHEBI:74447"/>
        <dbReference type="EC" id="2.1.1.74"/>
    </reaction>
</comment>